<dbReference type="AlphaFoldDB" id="A0A5A7PAC2"/>
<dbReference type="GO" id="GO:0008270">
    <property type="term" value="F:zinc ion binding"/>
    <property type="evidence" value="ECO:0007669"/>
    <property type="project" value="UniProtKB-KW"/>
</dbReference>
<dbReference type="GO" id="GO:0016020">
    <property type="term" value="C:membrane"/>
    <property type="evidence" value="ECO:0007669"/>
    <property type="project" value="UniProtKB-SubCell"/>
</dbReference>
<dbReference type="GO" id="GO:0061630">
    <property type="term" value="F:ubiquitin protein ligase activity"/>
    <property type="evidence" value="ECO:0007669"/>
    <property type="project" value="UniProtKB-EC"/>
</dbReference>
<dbReference type="PANTHER" id="PTHR46905">
    <property type="entry name" value="RING-H2 FINGER PROTEIN ATL78"/>
    <property type="match status" value="1"/>
</dbReference>
<gene>
    <name evidence="14" type="ORF">STAS_05501</name>
</gene>
<keyword evidence="7" id="KW-0862">Zinc</keyword>
<feature type="signal peptide" evidence="12">
    <location>
        <begin position="1"/>
        <end position="15"/>
    </location>
</feature>
<feature type="chain" id="PRO_5022781178" description="RING-type E3 ubiquitin transferase" evidence="12">
    <location>
        <begin position="16"/>
        <end position="149"/>
    </location>
</feature>
<dbReference type="Proteomes" id="UP000325081">
    <property type="component" value="Unassembled WGS sequence"/>
</dbReference>
<evidence type="ECO:0000256" key="1">
    <source>
        <dbReference type="ARBA" id="ARBA00000900"/>
    </source>
</evidence>
<dbReference type="Gene3D" id="3.30.40.10">
    <property type="entry name" value="Zinc/RING finger domain, C3HC4 (zinc finger)"/>
    <property type="match status" value="1"/>
</dbReference>
<comment type="caution">
    <text evidence="14">The sequence shown here is derived from an EMBL/GenBank/DDBJ whole genome shotgun (WGS) entry which is preliminary data.</text>
</comment>
<dbReference type="SMART" id="SM00184">
    <property type="entry name" value="RING"/>
    <property type="match status" value="1"/>
</dbReference>
<comment type="catalytic activity">
    <reaction evidence="1">
        <text>S-ubiquitinyl-[E2 ubiquitin-conjugating enzyme]-L-cysteine + [acceptor protein]-L-lysine = [E2 ubiquitin-conjugating enzyme]-L-cysteine + N(6)-ubiquitinyl-[acceptor protein]-L-lysine.</text>
        <dbReference type="EC" id="2.3.2.27"/>
    </reaction>
</comment>
<dbReference type="GO" id="GO:0016567">
    <property type="term" value="P:protein ubiquitination"/>
    <property type="evidence" value="ECO:0007669"/>
    <property type="project" value="UniProtKB-UniPathway"/>
</dbReference>
<evidence type="ECO:0000256" key="7">
    <source>
        <dbReference type="ARBA" id="ARBA00022833"/>
    </source>
</evidence>
<dbReference type="CDD" id="cd16461">
    <property type="entry name" value="RING-H2_EL5-like"/>
    <property type="match status" value="1"/>
</dbReference>
<dbReference type="EMBL" id="BKCP01004113">
    <property type="protein sequence ID" value="GER29622.1"/>
    <property type="molecule type" value="Genomic_DNA"/>
</dbReference>
<evidence type="ECO:0000256" key="3">
    <source>
        <dbReference type="ARBA" id="ARBA00012483"/>
    </source>
</evidence>
<evidence type="ECO:0000256" key="6">
    <source>
        <dbReference type="ARBA" id="ARBA00022723"/>
    </source>
</evidence>
<keyword evidence="6" id="KW-0479">Metal-binding</keyword>
<keyword evidence="15" id="KW-1185">Reference proteome</keyword>
<evidence type="ECO:0000256" key="9">
    <source>
        <dbReference type="ARBA" id="ARBA00023136"/>
    </source>
</evidence>
<dbReference type="InterPro" id="IPR013083">
    <property type="entry name" value="Znf_RING/FYVE/PHD"/>
</dbReference>
<dbReference type="InterPro" id="IPR001841">
    <property type="entry name" value="Znf_RING"/>
</dbReference>
<comment type="subcellular location">
    <subcellularLocation>
        <location evidence="2">Membrane</location>
        <topology evidence="2">Single-pass membrane protein</topology>
    </subcellularLocation>
</comment>
<keyword evidence="5" id="KW-0812">Transmembrane</keyword>
<evidence type="ECO:0000256" key="12">
    <source>
        <dbReference type="SAM" id="SignalP"/>
    </source>
</evidence>
<proteinExistence type="inferred from homology"/>
<organism evidence="14 15">
    <name type="scientific">Striga asiatica</name>
    <name type="common">Asiatic witchweed</name>
    <name type="synonym">Buchnera asiatica</name>
    <dbReference type="NCBI Taxonomy" id="4170"/>
    <lineage>
        <taxon>Eukaryota</taxon>
        <taxon>Viridiplantae</taxon>
        <taxon>Streptophyta</taxon>
        <taxon>Embryophyta</taxon>
        <taxon>Tracheophyta</taxon>
        <taxon>Spermatophyta</taxon>
        <taxon>Magnoliopsida</taxon>
        <taxon>eudicotyledons</taxon>
        <taxon>Gunneridae</taxon>
        <taxon>Pentapetalae</taxon>
        <taxon>asterids</taxon>
        <taxon>lamiids</taxon>
        <taxon>Lamiales</taxon>
        <taxon>Orobanchaceae</taxon>
        <taxon>Buchnereae</taxon>
        <taxon>Striga</taxon>
    </lineage>
</organism>
<dbReference type="OrthoDB" id="8062037at2759"/>
<evidence type="ECO:0000256" key="4">
    <source>
        <dbReference type="ARBA" id="ARBA00022679"/>
    </source>
</evidence>
<dbReference type="PANTHER" id="PTHR46905:SF7">
    <property type="entry name" value="RING-H2 FINGER PROTEIN ATL78"/>
    <property type="match status" value="1"/>
</dbReference>
<keyword evidence="4" id="KW-0808">Transferase</keyword>
<dbReference type="EC" id="2.3.2.27" evidence="3"/>
<protein>
    <recommendedName>
        <fullName evidence="3">RING-type E3 ubiquitin transferase</fullName>
        <ecNumber evidence="3">2.3.2.27</ecNumber>
    </recommendedName>
</protein>
<evidence type="ECO:0000256" key="11">
    <source>
        <dbReference type="PROSITE-ProRule" id="PRU00175"/>
    </source>
</evidence>
<comment type="similarity">
    <text evidence="10">Belongs to the RING-type zinc finger family. ATL subfamily.</text>
</comment>
<feature type="domain" description="RING-type" evidence="13">
    <location>
        <begin position="71"/>
        <end position="113"/>
    </location>
</feature>
<dbReference type="Pfam" id="PF13639">
    <property type="entry name" value="zf-RING_2"/>
    <property type="match status" value="1"/>
</dbReference>
<evidence type="ECO:0000256" key="8">
    <source>
        <dbReference type="ARBA" id="ARBA00022989"/>
    </source>
</evidence>
<accession>A0A5A7PAC2</accession>
<keyword evidence="9" id="KW-0472">Membrane</keyword>
<evidence type="ECO:0000256" key="10">
    <source>
        <dbReference type="ARBA" id="ARBA00024209"/>
    </source>
</evidence>
<evidence type="ECO:0000259" key="13">
    <source>
        <dbReference type="PROSITE" id="PS50089"/>
    </source>
</evidence>
<dbReference type="PROSITE" id="PS50089">
    <property type="entry name" value="ZF_RING_2"/>
    <property type="match status" value="1"/>
</dbReference>
<sequence>MVISVLLCALICSLALNSITRCALRCSSLVASNPSPQTLPPHTGIRKEALRTFPTLSYGSSLEMLGHGTECAICLSDFAPGERVRVLPTCRHGFHVRCIDTWLDSHSSCPTCRHCLLGRQLAKDPTQNDAFGVRIQPLQPEDLIRSHEI</sequence>
<reference evidence="15" key="1">
    <citation type="journal article" date="2019" name="Curr. Biol.">
        <title>Genome Sequence of Striga asiatica Provides Insight into the Evolution of Plant Parasitism.</title>
        <authorList>
            <person name="Yoshida S."/>
            <person name="Kim S."/>
            <person name="Wafula E.K."/>
            <person name="Tanskanen J."/>
            <person name="Kim Y.M."/>
            <person name="Honaas L."/>
            <person name="Yang Z."/>
            <person name="Spallek T."/>
            <person name="Conn C.E."/>
            <person name="Ichihashi Y."/>
            <person name="Cheong K."/>
            <person name="Cui S."/>
            <person name="Der J.P."/>
            <person name="Gundlach H."/>
            <person name="Jiao Y."/>
            <person name="Hori C."/>
            <person name="Ishida J.K."/>
            <person name="Kasahara H."/>
            <person name="Kiba T."/>
            <person name="Kim M.S."/>
            <person name="Koo N."/>
            <person name="Laohavisit A."/>
            <person name="Lee Y.H."/>
            <person name="Lumba S."/>
            <person name="McCourt P."/>
            <person name="Mortimer J.C."/>
            <person name="Mutuku J.M."/>
            <person name="Nomura T."/>
            <person name="Sasaki-Sekimoto Y."/>
            <person name="Seto Y."/>
            <person name="Wang Y."/>
            <person name="Wakatake T."/>
            <person name="Sakakibara H."/>
            <person name="Demura T."/>
            <person name="Yamaguchi S."/>
            <person name="Yoneyama K."/>
            <person name="Manabe R.I."/>
            <person name="Nelson D.C."/>
            <person name="Schulman A.H."/>
            <person name="Timko M.P."/>
            <person name="dePamphilis C.W."/>
            <person name="Choi D."/>
            <person name="Shirasu K."/>
        </authorList>
    </citation>
    <scope>NUCLEOTIDE SEQUENCE [LARGE SCALE GENOMIC DNA]</scope>
    <source>
        <strain evidence="15">cv. UVA1</strain>
    </source>
</reference>
<name>A0A5A7PAC2_STRAF</name>
<keyword evidence="11" id="KW-0863">Zinc-finger</keyword>
<evidence type="ECO:0000313" key="15">
    <source>
        <dbReference type="Proteomes" id="UP000325081"/>
    </source>
</evidence>
<dbReference type="SUPFAM" id="SSF57850">
    <property type="entry name" value="RING/U-box"/>
    <property type="match status" value="1"/>
</dbReference>
<keyword evidence="8" id="KW-1133">Transmembrane helix</keyword>
<evidence type="ECO:0000256" key="5">
    <source>
        <dbReference type="ARBA" id="ARBA00022692"/>
    </source>
</evidence>
<dbReference type="InterPro" id="IPR044602">
    <property type="entry name" value="ATL10/ATL72-79-like"/>
</dbReference>
<evidence type="ECO:0000256" key="2">
    <source>
        <dbReference type="ARBA" id="ARBA00004167"/>
    </source>
</evidence>
<keyword evidence="12" id="KW-0732">Signal</keyword>
<evidence type="ECO:0000313" key="14">
    <source>
        <dbReference type="EMBL" id="GER29622.1"/>
    </source>
</evidence>
<dbReference type="UniPathway" id="UPA00143"/>